<evidence type="ECO:0000256" key="2">
    <source>
        <dbReference type="ARBA" id="ARBA00022801"/>
    </source>
</evidence>
<dbReference type="EMBL" id="JBHUKU010000033">
    <property type="protein sequence ID" value="MFD2465529.1"/>
    <property type="molecule type" value="Genomic_DNA"/>
</dbReference>
<dbReference type="Pfam" id="PF00975">
    <property type="entry name" value="Thioesterase"/>
    <property type="match status" value="1"/>
</dbReference>
<comment type="similarity">
    <text evidence="1">Belongs to the thioesterase family.</text>
</comment>
<protein>
    <submittedName>
        <fullName evidence="4">M20/M25/M40 family metallo-hydrolase</fullName>
    </submittedName>
</protein>
<dbReference type="Gene3D" id="3.40.50.1820">
    <property type="entry name" value="alpha/beta hydrolase"/>
    <property type="match status" value="1"/>
</dbReference>
<dbReference type="SUPFAM" id="SSF53187">
    <property type="entry name" value="Zn-dependent exopeptidases"/>
    <property type="match status" value="1"/>
</dbReference>
<proteinExistence type="inferred from homology"/>
<dbReference type="InterPro" id="IPR001031">
    <property type="entry name" value="Thioesterase"/>
</dbReference>
<dbReference type="InterPro" id="IPR029058">
    <property type="entry name" value="AB_hydrolase_fold"/>
</dbReference>
<name>A0ABW5GXR1_9PSEU</name>
<dbReference type="Proteomes" id="UP001597419">
    <property type="component" value="Unassembled WGS sequence"/>
</dbReference>
<dbReference type="PROSITE" id="PS00758">
    <property type="entry name" value="ARGE_DAPE_CPG2_1"/>
    <property type="match status" value="1"/>
</dbReference>
<dbReference type="PANTHER" id="PTHR11487">
    <property type="entry name" value="THIOESTERASE"/>
    <property type="match status" value="1"/>
</dbReference>
<evidence type="ECO:0000259" key="3">
    <source>
        <dbReference type="SMART" id="SM00824"/>
    </source>
</evidence>
<dbReference type="RefSeq" id="WP_345406962.1">
    <property type="nucleotide sequence ID" value="NZ_BAABHG010000021.1"/>
</dbReference>
<dbReference type="SUPFAM" id="SSF53474">
    <property type="entry name" value="alpha/beta-Hydrolases"/>
    <property type="match status" value="1"/>
</dbReference>
<comment type="caution">
    <text evidence="4">The sequence shown here is derived from an EMBL/GenBank/DDBJ whole genome shotgun (WGS) entry which is preliminary data.</text>
</comment>
<dbReference type="SMART" id="SM00824">
    <property type="entry name" value="PKS_TE"/>
    <property type="match status" value="1"/>
</dbReference>
<evidence type="ECO:0000313" key="4">
    <source>
        <dbReference type="EMBL" id="MFD2465529.1"/>
    </source>
</evidence>
<organism evidence="4 5">
    <name type="scientific">Amycolatopsis samaneae</name>
    <dbReference type="NCBI Taxonomy" id="664691"/>
    <lineage>
        <taxon>Bacteria</taxon>
        <taxon>Bacillati</taxon>
        <taxon>Actinomycetota</taxon>
        <taxon>Actinomycetes</taxon>
        <taxon>Pseudonocardiales</taxon>
        <taxon>Pseudonocardiaceae</taxon>
        <taxon>Amycolatopsis</taxon>
    </lineage>
</organism>
<dbReference type="Gene3D" id="1.10.150.900">
    <property type="match status" value="1"/>
</dbReference>
<dbReference type="InterPro" id="IPR001261">
    <property type="entry name" value="ArgE/DapE_CS"/>
</dbReference>
<evidence type="ECO:0000313" key="5">
    <source>
        <dbReference type="Proteomes" id="UP001597419"/>
    </source>
</evidence>
<reference evidence="5" key="1">
    <citation type="journal article" date="2019" name="Int. J. Syst. Evol. Microbiol.">
        <title>The Global Catalogue of Microorganisms (GCM) 10K type strain sequencing project: providing services to taxonomists for standard genome sequencing and annotation.</title>
        <authorList>
            <consortium name="The Broad Institute Genomics Platform"/>
            <consortium name="The Broad Institute Genome Sequencing Center for Infectious Disease"/>
            <person name="Wu L."/>
            <person name="Ma J."/>
        </authorList>
    </citation>
    <scope>NUCLEOTIDE SEQUENCE [LARGE SCALE GENOMIC DNA]</scope>
    <source>
        <strain evidence="5">CGMCC 4.7643</strain>
    </source>
</reference>
<evidence type="ECO:0000256" key="1">
    <source>
        <dbReference type="ARBA" id="ARBA00007169"/>
    </source>
</evidence>
<keyword evidence="5" id="KW-1185">Reference proteome</keyword>
<dbReference type="PANTHER" id="PTHR11487:SF0">
    <property type="entry name" value="S-ACYL FATTY ACID SYNTHASE THIOESTERASE, MEDIUM CHAIN"/>
    <property type="match status" value="1"/>
</dbReference>
<dbReference type="InterPro" id="IPR012223">
    <property type="entry name" value="TEII"/>
</dbReference>
<dbReference type="InterPro" id="IPR002933">
    <property type="entry name" value="Peptidase_M20"/>
</dbReference>
<dbReference type="Pfam" id="PF01546">
    <property type="entry name" value="Peptidase_M20"/>
    <property type="match status" value="1"/>
</dbReference>
<gene>
    <name evidence="4" type="ORF">ACFSYJ_43440</name>
</gene>
<sequence length="748" mass="79438">MAWLRYLTPARTDEVLLVCFPPTGGSPVSFHAWRNLLAQGTALAAVELPGRGDRIAERPVTEPAAVAGAVAAEVTAALDERPGTELVLVGVSLGGLLAYETCRALRRDGIEVARLCVISVAPASRLRPVPGTRSADEVRSILADWGLTAPELLAHPEFDELYLPVCQADLALSDRYDGRLAAPVDVPITAVAGTEDTIVAADAMRGWQELTTAGFRYRSLPGSHLLHETHATEVVREVVTGHGEGGSGLSRRRMLRLGVTAGGVGLLGARGGAGATASAAPAVTAVSDPTDPVELARLMIRFDTSHLGEGGVTLPYAKAMRDIWQAAGVPAEIVPTPKPDNVHFLARVAGSGGSTPPLLVLGHSDVVTAGGEQWNVDPYGGVIADGFLYGRGALDMKGANAAFMSALLRHLRAGARFDRDIIYLADCDEEGGPYGTAWLVEQHWAKVAAGAVLTEGGWLINHPDGSPMLASLVCADKRSVVVELVAQARATHSTKPYPGMAITRIAKAIELMQNFHTPVNPNALAKKYFTALAAGTRDPAFAAAIRQMLAARDQRTRDDAGAEVVKRSDYPHLHNALMRSTVSFVSAGAGYYSSIIPGRATAQARVGFLPGGDDPVQTIADLRRLAAKADVQLRVLGATGQSEQEAIDTLLRNLAIPPSTADTDVFRFWADAVGTVYPNVTTTAGQFEASTSGNPWRSRGIPVYGIYPYALDNESINRMHGVDERVGVAQLRQGTELLYRMFERMKVS</sequence>
<keyword evidence="2" id="KW-0378">Hydrolase</keyword>
<dbReference type="Gene3D" id="3.40.630.10">
    <property type="entry name" value="Zn peptidases"/>
    <property type="match status" value="1"/>
</dbReference>
<feature type="domain" description="Thioesterase TesA-like" evidence="3">
    <location>
        <begin position="18"/>
        <end position="208"/>
    </location>
</feature>
<accession>A0ABW5GXR1</accession>
<dbReference type="InterPro" id="IPR020802">
    <property type="entry name" value="TesA-like"/>
</dbReference>